<gene>
    <name evidence="2" type="ORF">VFH_II035600</name>
</gene>
<feature type="compositionally biased region" description="Basic residues" evidence="1">
    <location>
        <begin position="1"/>
        <end position="10"/>
    </location>
</feature>
<name>A0AAV0ZCQ5_VICFA</name>
<dbReference type="Proteomes" id="UP001157006">
    <property type="component" value="Chromosome 2"/>
</dbReference>
<evidence type="ECO:0000313" key="2">
    <source>
        <dbReference type="EMBL" id="CAI8596440.1"/>
    </source>
</evidence>
<reference evidence="2 3" key="1">
    <citation type="submission" date="2023-01" db="EMBL/GenBank/DDBJ databases">
        <authorList>
            <person name="Kreplak J."/>
        </authorList>
    </citation>
    <scope>NUCLEOTIDE SEQUENCE [LARGE SCALE GENOMIC DNA]</scope>
</reference>
<dbReference type="AlphaFoldDB" id="A0AAV0ZCQ5"/>
<feature type="compositionally biased region" description="Polar residues" evidence="1">
    <location>
        <begin position="12"/>
        <end position="28"/>
    </location>
</feature>
<feature type="region of interest" description="Disordered" evidence="1">
    <location>
        <begin position="1"/>
        <end position="35"/>
    </location>
</feature>
<evidence type="ECO:0000313" key="3">
    <source>
        <dbReference type="Proteomes" id="UP001157006"/>
    </source>
</evidence>
<organism evidence="2 3">
    <name type="scientific">Vicia faba</name>
    <name type="common">Broad bean</name>
    <name type="synonym">Faba vulgaris</name>
    <dbReference type="NCBI Taxonomy" id="3906"/>
    <lineage>
        <taxon>Eukaryota</taxon>
        <taxon>Viridiplantae</taxon>
        <taxon>Streptophyta</taxon>
        <taxon>Embryophyta</taxon>
        <taxon>Tracheophyta</taxon>
        <taxon>Spermatophyta</taxon>
        <taxon>Magnoliopsida</taxon>
        <taxon>eudicotyledons</taxon>
        <taxon>Gunneridae</taxon>
        <taxon>Pentapetalae</taxon>
        <taxon>rosids</taxon>
        <taxon>fabids</taxon>
        <taxon>Fabales</taxon>
        <taxon>Fabaceae</taxon>
        <taxon>Papilionoideae</taxon>
        <taxon>50 kb inversion clade</taxon>
        <taxon>NPAAA clade</taxon>
        <taxon>Hologalegina</taxon>
        <taxon>IRL clade</taxon>
        <taxon>Fabeae</taxon>
        <taxon>Vicia</taxon>
    </lineage>
</organism>
<proteinExistence type="predicted"/>
<sequence>MAKKSNKGKKSMPSSSAGFDNLKFSSGPHQHRYDSLGERNIIDERKFDLQRGEYTDVYATLKKYRLTTFNNSIQPVSSELVNEFFENSYRVSQDAPKFISYVRGKIIEFDWKMIDKLLKLKFKEL</sequence>
<dbReference type="EMBL" id="OX451737">
    <property type="protein sequence ID" value="CAI8596440.1"/>
    <property type="molecule type" value="Genomic_DNA"/>
</dbReference>
<keyword evidence="3" id="KW-1185">Reference proteome</keyword>
<accession>A0AAV0ZCQ5</accession>
<evidence type="ECO:0000256" key="1">
    <source>
        <dbReference type="SAM" id="MobiDB-lite"/>
    </source>
</evidence>
<protein>
    <submittedName>
        <fullName evidence="2">Uncharacterized protein</fullName>
    </submittedName>
</protein>